<protein>
    <submittedName>
        <fullName evidence="1">14911_t:CDS:1</fullName>
    </submittedName>
</protein>
<comment type="caution">
    <text evidence="1">The sequence shown here is derived from an EMBL/GenBank/DDBJ whole genome shotgun (WGS) entry which is preliminary data.</text>
</comment>
<dbReference type="AlphaFoldDB" id="A0A9N9P978"/>
<keyword evidence="2" id="KW-1185">Reference proteome</keyword>
<organism evidence="1 2">
    <name type="scientific">Racocetra fulgida</name>
    <dbReference type="NCBI Taxonomy" id="60492"/>
    <lineage>
        <taxon>Eukaryota</taxon>
        <taxon>Fungi</taxon>
        <taxon>Fungi incertae sedis</taxon>
        <taxon>Mucoromycota</taxon>
        <taxon>Glomeromycotina</taxon>
        <taxon>Glomeromycetes</taxon>
        <taxon>Diversisporales</taxon>
        <taxon>Gigasporaceae</taxon>
        <taxon>Racocetra</taxon>
    </lineage>
</organism>
<feature type="non-terminal residue" evidence="1">
    <location>
        <position position="47"/>
    </location>
</feature>
<reference evidence="1" key="1">
    <citation type="submission" date="2021-06" db="EMBL/GenBank/DDBJ databases">
        <authorList>
            <person name="Kallberg Y."/>
            <person name="Tangrot J."/>
            <person name="Rosling A."/>
        </authorList>
    </citation>
    <scope>NUCLEOTIDE SEQUENCE</scope>
    <source>
        <strain evidence="1">IN212</strain>
    </source>
</reference>
<name>A0A9N9P978_9GLOM</name>
<gene>
    <name evidence="1" type="ORF">RFULGI_LOCUS17783</name>
</gene>
<evidence type="ECO:0000313" key="1">
    <source>
        <dbReference type="EMBL" id="CAG8801537.1"/>
    </source>
</evidence>
<accession>A0A9N9P978</accession>
<proteinExistence type="predicted"/>
<feature type="non-terminal residue" evidence="1">
    <location>
        <position position="1"/>
    </location>
</feature>
<dbReference type="Proteomes" id="UP000789396">
    <property type="component" value="Unassembled WGS sequence"/>
</dbReference>
<dbReference type="OrthoDB" id="2469360at2759"/>
<evidence type="ECO:0000313" key="2">
    <source>
        <dbReference type="Proteomes" id="UP000789396"/>
    </source>
</evidence>
<dbReference type="EMBL" id="CAJVPZ010072482">
    <property type="protein sequence ID" value="CAG8801537.1"/>
    <property type="molecule type" value="Genomic_DNA"/>
</dbReference>
<sequence>ATIWKNLGYDEALYEDLLTELYIYKYQKKLYNQTFQKERESPLKWWL</sequence>